<protein>
    <submittedName>
        <fullName evidence="3">Unnamed protein product</fullName>
    </submittedName>
</protein>
<feature type="region of interest" description="Disordered" evidence="1">
    <location>
        <begin position="204"/>
        <end position="266"/>
    </location>
</feature>
<keyword evidence="4" id="KW-1185">Reference proteome</keyword>
<gene>
    <name evidence="3" type="ORF">Plil01_000809500</name>
</gene>
<organism evidence="3 4">
    <name type="scientific">Phytophthora lilii</name>
    <dbReference type="NCBI Taxonomy" id="2077276"/>
    <lineage>
        <taxon>Eukaryota</taxon>
        <taxon>Sar</taxon>
        <taxon>Stramenopiles</taxon>
        <taxon>Oomycota</taxon>
        <taxon>Peronosporomycetes</taxon>
        <taxon>Peronosporales</taxon>
        <taxon>Peronosporaceae</taxon>
        <taxon>Phytophthora</taxon>
    </lineage>
</organism>
<keyword evidence="2" id="KW-1133">Transmembrane helix</keyword>
<accession>A0A9W6TRE0</accession>
<reference evidence="3" key="1">
    <citation type="submission" date="2023-04" db="EMBL/GenBank/DDBJ databases">
        <title>Phytophthora lilii NBRC 32176.</title>
        <authorList>
            <person name="Ichikawa N."/>
            <person name="Sato H."/>
            <person name="Tonouchi N."/>
        </authorList>
    </citation>
    <scope>NUCLEOTIDE SEQUENCE</scope>
    <source>
        <strain evidence="3">NBRC 32176</strain>
    </source>
</reference>
<comment type="caution">
    <text evidence="3">The sequence shown here is derived from an EMBL/GenBank/DDBJ whole genome shotgun (WGS) entry which is preliminary data.</text>
</comment>
<keyword evidence="2" id="KW-0472">Membrane</keyword>
<dbReference type="EMBL" id="BSXW01000384">
    <property type="protein sequence ID" value="GMF20725.1"/>
    <property type="molecule type" value="Genomic_DNA"/>
</dbReference>
<dbReference type="Proteomes" id="UP001165083">
    <property type="component" value="Unassembled WGS sequence"/>
</dbReference>
<feature type="compositionally biased region" description="Basic and acidic residues" evidence="1">
    <location>
        <begin position="234"/>
        <end position="244"/>
    </location>
</feature>
<dbReference type="OrthoDB" id="99199at2759"/>
<sequence length="266" mass="28698">MATFAETEFVLQLTQGCEFNVLSLSCEAKSTEATTNGTTYCSSNNTACAACTATSTDRVCKGEDGLCTCQSLCSVIEPTATSECTSADESFIIYVGIAVGIIFVMAGVYLIIKCRQRYLLITRRRAFVSQQLRENELLRVRQPQLALNLAGWRDTVELNKPELHKLGACCYVANQTQRDGNSGSAHLTGEAAVITIYEGEEGTSMETSSTFSEMQSPISSVGESSFTSSPTEHASCDDGDREDTCDYNALSDSNTAHGDPVKDTSR</sequence>
<evidence type="ECO:0000313" key="3">
    <source>
        <dbReference type="EMBL" id="GMF20725.1"/>
    </source>
</evidence>
<evidence type="ECO:0000256" key="2">
    <source>
        <dbReference type="SAM" id="Phobius"/>
    </source>
</evidence>
<feature type="compositionally biased region" description="Polar residues" evidence="1">
    <location>
        <begin position="217"/>
        <end position="232"/>
    </location>
</feature>
<feature type="transmembrane region" description="Helical" evidence="2">
    <location>
        <begin position="91"/>
        <end position="112"/>
    </location>
</feature>
<name>A0A9W6TRE0_9STRA</name>
<feature type="compositionally biased region" description="Low complexity" evidence="1">
    <location>
        <begin position="204"/>
        <end position="216"/>
    </location>
</feature>
<dbReference type="AlphaFoldDB" id="A0A9W6TRE0"/>
<proteinExistence type="predicted"/>
<evidence type="ECO:0000256" key="1">
    <source>
        <dbReference type="SAM" id="MobiDB-lite"/>
    </source>
</evidence>
<evidence type="ECO:0000313" key="4">
    <source>
        <dbReference type="Proteomes" id="UP001165083"/>
    </source>
</evidence>
<keyword evidence="2" id="KW-0812">Transmembrane</keyword>